<protein>
    <submittedName>
        <fullName evidence="2">Uncharacterized protein</fullName>
    </submittedName>
</protein>
<dbReference type="AlphaFoldDB" id="A0A2S4VF28"/>
<dbReference type="OrthoDB" id="2633151at2759"/>
<accession>A0A2S4VF28</accession>
<evidence type="ECO:0000313" key="2">
    <source>
        <dbReference type="EMBL" id="POW08000.1"/>
    </source>
</evidence>
<keyword evidence="3" id="KW-1185">Reference proteome</keyword>
<reference evidence="2 3" key="1">
    <citation type="submission" date="2017-12" db="EMBL/GenBank/DDBJ databases">
        <title>Gene loss provides genomic basis for host adaptation in cereal stripe rust fungi.</title>
        <authorList>
            <person name="Xia C."/>
        </authorList>
    </citation>
    <scope>NUCLEOTIDE SEQUENCE [LARGE SCALE GENOMIC DNA]</scope>
    <source>
        <strain evidence="2 3">93TX-2</strain>
    </source>
</reference>
<gene>
    <name evidence="2" type="ORF">PSHT_09736</name>
</gene>
<dbReference type="VEuPathDB" id="FungiDB:PSTT_01238"/>
<evidence type="ECO:0000256" key="1">
    <source>
        <dbReference type="SAM" id="MobiDB-lite"/>
    </source>
</evidence>
<proteinExistence type="predicted"/>
<dbReference type="Proteomes" id="UP000238274">
    <property type="component" value="Unassembled WGS sequence"/>
</dbReference>
<dbReference type="EMBL" id="PKSM01000141">
    <property type="protein sequence ID" value="POW08000.1"/>
    <property type="molecule type" value="Genomic_DNA"/>
</dbReference>
<feature type="region of interest" description="Disordered" evidence="1">
    <location>
        <begin position="1"/>
        <end position="21"/>
    </location>
</feature>
<organism evidence="2 3">
    <name type="scientific">Puccinia striiformis</name>
    <dbReference type="NCBI Taxonomy" id="27350"/>
    <lineage>
        <taxon>Eukaryota</taxon>
        <taxon>Fungi</taxon>
        <taxon>Dikarya</taxon>
        <taxon>Basidiomycota</taxon>
        <taxon>Pucciniomycotina</taxon>
        <taxon>Pucciniomycetes</taxon>
        <taxon>Pucciniales</taxon>
        <taxon>Pucciniaceae</taxon>
        <taxon>Puccinia</taxon>
    </lineage>
</organism>
<name>A0A2S4VF28_9BASI</name>
<comment type="caution">
    <text evidence="2">The sequence shown here is derived from an EMBL/GenBank/DDBJ whole genome shotgun (WGS) entry which is preliminary data.</text>
</comment>
<dbReference type="VEuPathDB" id="FungiDB:PSHT_09736"/>
<sequence>MPRLTNYRRQGEPSKSTRQHNKQMAAFLPKSDAPLCQSIYDFIKMVVAVNITCLNPPVSSLKLDATLVNDRRVFVDRIALPTEPDYQGKKKSISTNYAVIFSKDLDRLNLQYRSFDWTSPASSNWNEMMIQLISKHWTHAHSQEAFSAYPIDPKHETPTTVIGVITRWFNGRRDLIRKGRTKAEIEKEKLARKKSRQRSNLAFNRTKSIKNVVGANSPCLKAFDESRCHSDTEDCPDGKRLKVQIPWRSSTFAALCMLADTKTVERLRQETGRNFQSGQLFEIGRHRSDKVEELEMVPMNLPLDFYDTAYFDSLTEQGRRELTTTPPCGLAEIHFQMMKSRSHIEEPPSRSSRS</sequence>
<reference evidence="3" key="2">
    <citation type="journal article" date="2018" name="BMC Genomics">
        <title>Genomic insights into host adaptation between the wheat stripe rust pathogen (Puccinia striiformis f. sp. tritici) and the barley stripe rust pathogen (Puccinia striiformis f. sp. hordei).</title>
        <authorList>
            <person name="Xia C."/>
            <person name="Wang M."/>
            <person name="Yin C."/>
            <person name="Cornejo O.E."/>
            <person name="Hulbert S.H."/>
            <person name="Chen X."/>
        </authorList>
    </citation>
    <scope>NUCLEOTIDE SEQUENCE [LARGE SCALE GENOMIC DNA]</scope>
    <source>
        <strain evidence="3">93TX-2</strain>
    </source>
</reference>
<reference evidence="3" key="3">
    <citation type="journal article" date="2018" name="Mol. Plant Microbe Interact.">
        <title>Genome sequence resources for the wheat stripe rust pathogen (Puccinia striiformis f. sp. tritici) and the barley stripe rust pathogen (Puccinia striiformis f. sp. hordei).</title>
        <authorList>
            <person name="Xia C."/>
            <person name="Wang M."/>
            <person name="Yin C."/>
            <person name="Cornejo O.E."/>
            <person name="Hulbert S.H."/>
            <person name="Chen X."/>
        </authorList>
    </citation>
    <scope>NUCLEOTIDE SEQUENCE [LARGE SCALE GENOMIC DNA]</scope>
    <source>
        <strain evidence="3">93TX-2</strain>
    </source>
</reference>
<evidence type="ECO:0000313" key="3">
    <source>
        <dbReference type="Proteomes" id="UP000238274"/>
    </source>
</evidence>